<protein>
    <submittedName>
        <fullName evidence="1">Uncharacterized protein</fullName>
    </submittedName>
</protein>
<name>E9HWU3_DAPPU</name>
<dbReference type="PhylomeDB" id="E9HWU3"/>
<evidence type="ECO:0000313" key="1">
    <source>
        <dbReference type="EMBL" id="EFX63790.1"/>
    </source>
</evidence>
<dbReference type="KEGG" id="dpx:DAPPUDRAFT_334986"/>
<gene>
    <name evidence="1" type="ORF">DAPPUDRAFT_334986</name>
</gene>
<evidence type="ECO:0000313" key="2">
    <source>
        <dbReference type="Proteomes" id="UP000000305"/>
    </source>
</evidence>
<sequence length="144" mass="16295">MPYTSAASSVVESTTRQGRNVEPVFTLPNNRLCVTSKQYPAKVTQSSLQQQNRNVPNIATVTSVIRFYSLSSKVTFTHLAAQLTYKRQNKKHLSKSQGTVINKLDSYSSVYAWLNTANNDIFTKEQEKDMYVTELDKHIVAVIF</sequence>
<dbReference type="AlphaFoldDB" id="E9HWU3"/>
<dbReference type="InParanoid" id="E9HWU3"/>
<dbReference type="Proteomes" id="UP000000305">
    <property type="component" value="Unassembled WGS sequence"/>
</dbReference>
<accession>E9HWU3</accession>
<reference evidence="1 2" key="1">
    <citation type="journal article" date="2011" name="Science">
        <title>The ecoresponsive genome of Daphnia pulex.</title>
        <authorList>
            <person name="Colbourne J.K."/>
            <person name="Pfrender M.E."/>
            <person name="Gilbert D."/>
            <person name="Thomas W.K."/>
            <person name="Tucker A."/>
            <person name="Oakley T.H."/>
            <person name="Tokishita S."/>
            <person name="Aerts A."/>
            <person name="Arnold G.J."/>
            <person name="Basu M.K."/>
            <person name="Bauer D.J."/>
            <person name="Caceres C.E."/>
            <person name="Carmel L."/>
            <person name="Casola C."/>
            <person name="Choi J.H."/>
            <person name="Detter J.C."/>
            <person name="Dong Q."/>
            <person name="Dusheyko S."/>
            <person name="Eads B.D."/>
            <person name="Frohlich T."/>
            <person name="Geiler-Samerotte K.A."/>
            <person name="Gerlach D."/>
            <person name="Hatcher P."/>
            <person name="Jogdeo S."/>
            <person name="Krijgsveld J."/>
            <person name="Kriventseva E.V."/>
            <person name="Kultz D."/>
            <person name="Laforsch C."/>
            <person name="Lindquist E."/>
            <person name="Lopez J."/>
            <person name="Manak J.R."/>
            <person name="Muller J."/>
            <person name="Pangilinan J."/>
            <person name="Patwardhan R.P."/>
            <person name="Pitluck S."/>
            <person name="Pritham E.J."/>
            <person name="Rechtsteiner A."/>
            <person name="Rho M."/>
            <person name="Rogozin I.B."/>
            <person name="Sakarya O."/>
            <person name="Salamov A."/>
            <person name="Schaack S."/>
            <person name="Shapiro H."/>
            <person name="Shiga Y."/>
            <person name="Skalitzky C."/>
            <person name="Smith Z."/>
            <person name="Souvorov A."/>
            <person name="Sung W."/>
            <person name="Tang Z."/>
            <person name="Tsuchiya D."/>
            <person name="Tu H."/>
            <person name="Vos H."/>
            <person name="Wang M."/>
            <person name="Wolf Y.I."/>
            <person name="Yamagata H."/>
            <person name="Yamada T."/>
            <person name="Ye Y."/>
            <person name="Shaw J.R."/>
            <person name="Andrews J."/>
            <person name="Crease T.J."/>
            <person name="Tang H."/>
            <person name="Lucas S.M."/>
            <person name="Robertson H.M."/>
            <person name="Bork P."/>
            <person name="Koonin E.V."/>
            <person name="Zdobnov E.M."/>
            <person name="Grigoriev I.V."/>
            <person name="Lynch M."/>
            <person name="Boore J.L."/>
        </authorList>
    </citation>
    <scope>NUCLEOTIDE SEQUENCE [LARGE SCALE GENOMIC DNA]</scope>
</reference>
<keyword evidence="2" id="KW-1185">Reference proteome</keyword>
<dbReference type="HOGENOM" id="CLU_150238_0_0_1"/>
<organism evidence="1 2">
    <name type="scientific">Daphnia pulex</name>
    <name type="common">Water flea</name>
    <dbReference type="NCBI Taxonomy" id="6669"/>
    <lineage>
        <taxon>Eukaryota</taxon>
        <taxon>Metazoa</taxon>
        <taxon>Ecdysozoa</taxon>
        <taxon>Arthropoda</taxon>
        <taxon>Crustacea</taxon>
        <taxon>Branchiopoda</taxon>
        <taxon>Diplostraca</taxon>
        <taxon>Cladocera</taxon>
        <taxon>Anomopoda</taxon>
        <taxon>Daphniidae</taxon>
        <taxon>Daphnia</taxon>
    </lineage>
</organism>
<dbReference type="EMBL" id="GL732959">
    <property type="protein sequence ID" value="EFX63790.1"/>
    <property type="molecule type" value="Genomic_DNA"/>
</dbReference>
<proteinExistence type="predicted"/>